<protein>
    <submittedName>
        <fullName evidence="1">Uncharacterized protein</fullName>
    </submittedName>
</protein>
<proteinExistence type="predicted"/>
<reference evidence="1" key="1">
    <citation type="submission" date="2022-10" db="EMBL/GenBank/DDBJ databases">
        <authorList>
            <person name="Bize A."/>
        </authorList>
    </citation>
    <scope>NUCLEOTIDE SEQUENCE [LARGE SCALE GENOMIC DNA]</scope>
</reference>
<dbReference type="EMBL" id="OX365879">
    <property type="protein sequence ID" value="CAI4043380.1"/>
    <property type="molecule type" value="Genomic_DNA"/>
</dbReference>
<accession>A0ABM9HVH6</accession>
<sequence>MEDQITNLLAQKAQMTLEAMIDIEDGQEISLFEKVTIGRQEKIAQYSKPTTEIMIDDESEFLYTFQKHHRSRSTILLISIFVKGLTEAAEKKKLNLKDLVITELEDNPTFDDLGISSQIIGVENGVRMEGTGKTAKLFSAARIRVKVKLSNPAGNPTGP</sequence>
<evidence type="ECO:0000313" key="1">
    <source>
        <dbReference type="EMBL" id="CAI4043380.1"/>
    </source>
</evidence>
<dbReference type="Proteomes" id="UP001531446">
    <property type="component" value="Segment"/>
</dbReference>
<evidence type="ECO:0000313" key="2">
    <source>
        <dbReference type="Proteomes" id="UP001531446"/>
    </source>
</evidence>
<name>A0ABM9HVH6_9VIRU</name>
<keyword evidence="2" id="KW-1185">Reference proteome</keyword>
<organism evidence="1 2">
    <name type="scientific">uncultured archaeal virus</name>
    <dbReference type="NCBI Taxonomy" id="1960247"/>
    <lineage>
        <taxon>Viruses</taxon>
        <taxon>environmental samples</taxon>
    </lineage>
</organism>
<gene>
    <name evidence="1" type="ORF">CTG158_LOCUS16</name>
</gene>